<evidence type="ECO:0000313" key="3">
    <source>
        <dbReference type="Proteomes" id="UP001386955"/>
    </source>
</evidence>
<name>A0AAN9XFL9_PSOTE</name>
<evidence type="ECO:0000256" key="1">
    <source>
        <dbReference type="SAM" id="MobiDB-lite"/>
    </source>
</evidence>
<feature type="region of interest" description="Disordered" evidence="1">
    <location>
        <begin position="24"/>
        <end position="56"/>
    </location>
</feature>
<dbReference type="AlphaFoldDB" id="A0AAN9XFL9"/>
<protein>
    <submittedName>
        <fullName evidence="2">Uncharacterized protein</fullName>
    </submittedName>
</protein>
<reference evidence="2 3" key="1">
    <citation type="submission" date="2024-01" db="EMBL/GenBank/DDBJ databases">
        <title>The genomes of 5 underutilized Papilionoideae crops provide insights into root nodulation and disease resistanc.</title>
        <authorList>
            <person name="Jiang F."/>
        </authorList>
    </citation>
    <scope>NUCLEOTIDE SEQUENCE [LARGE SCALE GENOMIC DNA]</scope>
    <source>
        <strain evidence="2">DUOXIRENSHENG_FW03</strain>
        <tissue evidence="2">Leaves</tissue>
    </source>
</reference>
<dbReference type="EMBL" id="JAYMYS010000006">
    <property type="protein sequence ID" value="KAK7390357.1"/>
    <property type="molecule type" value="Genomic_DNA"/>
</dbReference>
<proteinExistence type="predicted"/>
<comment type="caution">
    <text evidence="2">The sequence shown here is derived from an EMBL/GenBank/DDBJ whole genome shotgun (WGS) entry which is preliminary data.</text>
</comment>
<feature type="compositionally biased region" description="Basic and acidic residues" evidence="1">
    <location>
        <begin position="45"/>
        <end position="55"/>
    </location>
</feature>
<feature type="compositionally biased region" description="Basic and acidic residues" evidence="1">
    <location>
        <begin position="24"/>
        <end position="36"/>
    </location>
</feature>
<dbReference type="Proteomes" id="UP001386955">
    <property type="component" value="Unassembled WGS sequence"/>
</dbReference>
<evidence type="ECO:0000313" key="2">
    <source>
        <dbReference type="EMBL" id="KAK7390357.1"/>
    </source>
</evidence>
<gene>
    <name evidence="2" type="ORF">VNO78_25662</name>
</gene>
<organism evidence="2 3">
    <name type="scientific">Psophocarpus tetragonolobus</name>
    <name type="common">Winged bean</name>
    <name type="synonym">Dolichos tetragonolobus</name>
    <dbReference type="NCBI Taxonomy" id="3891"/>
    <lineage>
        <taxon>Eukaryota</taxon>
        <taxon>Viridiplantae</taxon>
        <taxon>Streptophyta</taxon>
        <taxon>Embryophyta</taxon>
        <taxon>Tracheophyta</taxon>
        <taxon>Spermatophyta</taxon>
        <taxon>Magnoliopsida</taxon>
        <taxon>eudicotyledons</taxon>
        <taxon>Gunneridae</taxon>
        <taxon>Pentapetalae</taxon>
        <taxon>rosids</taxon>
        <taxon>fabids</taxon>
        <taxon>Fabales</taxon>
        <taxon>Fabaceae</taxon>
        <taxon>Papilionoideae</taxon>
        <taxon>50 kb inversion clade</taxon>
        <taxon>NPAAA clade</taxon>
        <taxon>indigoferoid/millettioid clade</taxon>
        <taxon>Phaseoleae</taxon>
        <taxon>Psophocarpus</taxon>
    </lineage>
</organism>
<sequence>MNEMPSPHSGRSWRDKWVERKGGLKGEKVCDREGKGRTTMKKVQWGRDNDKESRRGITKVGKKWVECLDKEWVKGIKKEWVEGLDNEG</sequence>
<accession>A0AAN9XFL9</accession>
<keyword evidence="3" id="KW-1185">Reference proteome</keyword>